<dbReference type="PANTHER" id="PTHR21624:SF1">
    <property type="entry name" value="ALKYLGLYCEROL MONOOXYGENASE"/>
    <property type="match status" value="1"/>
</dbReference>
<evidence type="ECO:0000256" key="5">
    <source>
        <dbReference type="ARBA" id="ARBA00023098"/>
    </source>
</evidence>
<dbReference type="PANTHER" id="PTHR21624">
    <property type="entry name" value="STEROL DESATURASE-RELATED PROTEIN"/>
    <property type="match status" value="1"/>
</dbReference>
<dbReference type="EMBL" id="CP002961">
    <property type="protein sequence ID" value="AFK04915.1"/>
    <property type="molecule type" value="Genomic_DNA"/>
</dbReference>
<feature type="transmembrane region" description="Helical" evidence="7">
    <location>
        <begin position="146"/>
        <end position="165"/>
    </location>
</feature>
<evidence type="ECO:0000256" key="2">
    <source>
        <dbReference type="ARBA" id="ARBA00022692"/>
    </source>
</evidence>
<dbReference type="Pfam" id="PF04116">
    <property type="entry name" value="FA_hydroxylase"/>
    <property type="match status" value="1"/>
</dbReference>
<protein>
    <submittedName>
        <fullName evidence="9">Fatty acid hydroxylase</fullName>
    </submittedName>
</protein>
<evidence type="ECO:0000313" key="9">
    <source>
        <dbReference type="EMBL" id="AFK04915.1"/>
    </source>
</evidence>
<feature type="transmembrane region" description="Helical" evidence="7">
    <location>
        <begin position="89"/>
        <end position="109"/>
    </location>
</feature>
<gene>
    <name evidence="9" type="ordered locus">Emtol_3789</name>
</gene>
<comment type="subcellular location">
    <subcellularLocation>
        <location evidence="1">Endomembrane system</location>
        <topology evidence="1">Multi-pass membrane protein</topology>
    </subcellularLocation>
</comment>
<keyword evidence="6 7" id="KW-0472">Membrane</keyword>
<name>A0ABN4ASU5_EMTOG</name>
<proteinExistence type="predicted"/>
<evidence type="ECO:0000256" key="3">
    <source>
        <dbReference type="ARBA" id="ARBA00022989"/>
    </source>
</evidence>
<keyword evidence="3 7" id="KW-1133">Transmembrane helix</keyword>
<feature type="transmembrane region" description="Helical" evidence="7">
    <location>
        <begin position="14"/>
        <end position="34"/>
    </location>
</feature>
<dbReference type="Proteomes" id="UP000002875">
    <property type="component" value="Chromosome"/>
</dbReference>
<sequence>MKNLINYFNSAPDFHRVLLLSFSFFLFWNIEYFYEHAKNKVSHLWLNAKFMLTAAPVQFVLGYLMNFVLKWTQNHEFGLFHQIQKVNALTLFILTFLYLDFCEYAYHLLMHKVKKLWKFHLVHHADKQLDVSTTLREHPGETTIRLLFTTLWVFLGGVSLWALIFRQFIQIFSNVLAHTEVRLPEKVDSWLSYLFVTPNFHHVHHHYLQPYTDTNYGDVLSIWDRIFGTFAQLPKEAVVFGVDTHFDECNLNTFSKLLTIPLISDKSSVKINMKG</sequence>
<keyword evidence="2 7" id="KW-0812">Transmembrane</keyword>
<evidence type="ECO:0000313" key="10">
    <source>
        <dbReference type="Proteomes" id="UP000002875"/>
    </source>
</evidence>
<feature type="transmembrane region" description="Helical" evidence="7">
    <location>
        <begin position="46"/>
        <end position="69"/>
    </location>
</feature>
<keyword evidence="5" id="KW-0443">Lipid metabolism</keyword>
<keyword evidence="4" id="KW-0560">Oxidoreductase</keyword>
<dbReference type="InterPro" id="IPR006694">
    <property type="entry name" value="Fatty_acid_hydroxylase"/>
</dbReference>
<feature type="domain" description="Fatty acid hydroxylase" evidence="8">
    <location>
        <begin position="92"/>
        <end position="229"/>
    </location>
</feature>
<evidence type="ECO:0000256" key="1">
    <source>
        <dbReference type="ARBA" id="ARBA00004127"/>
    </source>
</evidence>
<accession>A0ABN4ASU5</accession>
<evidence type="ECO:0000256" key="7">
    <source>
        <dbReference type="SAM" id="Phobius"/>
    </source>
</evidence>
<dbReference type="InterPro" id="IPR051689">
    <property type="entry name" value="Sterol_desaturase/TMEM195"/>
</dbReference>
<organism evidence="9 10">
    <name type="scientific">Emticicia oligotrophica (strain DSM 17448 / CIP 109782 / MTCC 6937 / GPTSA100-15)</name>
    <dbReference type="NCBI Taxonomy" id="929562"/>
    <lineage>
        <taxon>Bacteria</taxon>
        <taxon>Pseudomonadati</taxon>
        <taxon>Bacteroidota</taxon>
        <taxon>Cytophagia</taxon>
        <taxon>Cytophagales</taxon>
        <taxon>Leadbetterellaceae</taxon>
        <taxon>Emticicia</taxon>
    </lineage>
</organism>
<evidence type="ECO:0000256" key="6">
    <source>
        <dbReference type="ARBA" id="ARBA00023136"/>
    </source>
</evidence>
<keyword evidence="10" id="KW-1185">Reference proteome</keyword>
<reference evidence="9 10" key="1">
    <citation type="submission" date="2011-07" db="EMBL/GenBank/DDBJ databases">
        <title>The complete genome of chromosome of Emticicia oligotrophica DSM 17448.</title>
        <authorList>
            <consortium name="US DOE Joint Genome Institute (JGI-PGF)"/>
            <person name="Lucas S."/>
            <person name="Han J."/>
            <person name="Lapidus A."/>
            <person name="Bruce D."/>
            <person name="Goodwin L."/>
            <person name="Pitluck S."/>
            <person name="Peters L."/>
            <person name="Kyrpides N."/>
            <person name="Mavromatis K."/>
            <person name="Ivanova N."/>
            <person name="Ovchinnikova G."/>
            <person name="Teshima H."/>
            <person name="Detter J.C."/>
            <person name="Tapia R."/>
            <person name="Han C."/>
            <person name="Land M."/>
            <person name="Hauser L."/>
            <person name="Markowitz V."/>
            <person name="Cheng J.-F."/>
            <person name="Hugenholtz P."/>
            <person name="Woyke T."/>
            <person name="Wu D."/>
            <person name="Tindall B."/>
            <person name="Pomrenke H."/>
            <person name="Brambilla E."/>
            <person name="Klenk H.-P."/>
            <person name="Eisen J.A."/>
        </authorList>
    </citation>
    <scope>NUCLEOTIDE SEQUENCE [LARGE SCALE GENOMIC DNA]</scope>
    <source>
        <strain evidence="9 10">DSM 17448</strain>
    </source>
</reference>
<dbReference type="RefSeq" id="WP_015030603.1">
    <property type="nucleotide sequence ID" value="NC_018748.1"/>
</dbReference>
<evidence type="ECO:0000256" key="4">
    <source>
        <dbReference type="ARBA" id="ARBA00023002"/>
    </source>
</evidence>
<evidence type="ECO:0000259" key="8">
    <source>
        <dbReference type="Pfam" id="PF04116"/>
    </source>
</evidence>